<sequence>MLNSLRTEIDEGLGDEDSKNISPFSAPIISCNRLSTTSFNKEGFSKKFEEAKYALEEETKEYEIEGGWRIEKEAEDKE</sequence>
<reference evidence="2 3" key="1">
    <citation type="journal article" date="2014" name="Genome Announc.">
        <title>Draft genome sequence of Sclerotinia borealis, a psychrophilic plant pathogenic fungus.</title>
        <authorList>
            <person name="Mardanov A.V."/>
            <person name="Beletsky A.V."/>
            <person name="Kadnikov V.V."/>
            <person name="Ignatov A.N."/>
            <person name="Ravin N.V."/>
        </authorList>
    </citation>
    <scope>NUCLEOTIDE SEQUENCE [LARGE SCALE GENOMIC DNA]</scope>
    <source>
        <strain evidence="3">F-4157</strain>
    </source>
</reference>
<name>W9CWP6_SCLBF</name>
<dbReference type="HOGENOM" id="CLU_2623395_0_0_1"/>
<keyword evidence="3" id="KW-1185">Reference proteome</keyword>
<protein>
    <submittedName>
        <fullName evidence="2">Uncharacterized protein</fullName>
    </submittedName>
</protein>
<dbReference type="PANTHER" id="PTHR42052">
    <property type="entry name" value="ABM DOMAIN-CONTAINING PROTEIN"/>
    <property type="match status" value="1"/>
</dbReference>
<gene>
    <name evidence="2" type="ORF">SBOR_0648</name>
</gene>
<dbReference type="Proteomes" id="UP000019487">
    <property type="component" value="Unassembled WGS sequence"/>
</dbReference>
<feature type="region of interest" description="Disordered" evidence="1">
    <location>
        <begin position="1"/>
        <end position="21"/>
    </location>
</feature>
<accession>W9CWP6</accession>
<dbReference type="AlphaFoldDB" id="W9CWP6"/>
<evidence type="ECO:0000313" key="3">
    <source>
        <dbReference type="Proteomes" id="UP000019487"/>
    </source>
</evidence>
<dbReference type="PANTHER" id="PTHR42052:SF1">
    <property type="entry name" value="ABM DOMAIN-CONTAINING PROTEIN"/>
    <property type="match status" value="1"/>
</dbReference>
<organism evidence="2 3">
    <name type="scientific">Sclerotinia borealis (strain F-4128)</name>
    <dbReference type="NCBI Taxonomy" id="1432307"/>
    <lineage>
        <taxon>Eukaryota</taxon>
        <taxon>Fungi</taxon>
        <taxon>Dikarya</taxon>
        <taxon>Ascomycota</taxon>
        <taxon>Pezizomycotina</taxon>
        <taxon>Leotiomycetes</taxon>
        <taxon>Helotiales</taxon>
        <taxon>Sclerotiniaceae</taxon>
        <taxon>Sclerotinia</taxon>
    </lineage>
</organism>
<evidence type="ECO:0000256" key="1">
    <source>
        <dbReference type="SAM" id="MobiDB-lite"/>
    </source>
</evidence>
<comment type="caution">
    <text evidence="2">The sequence shown here is derived from an EMBL/GenBank/DDBJ whole genome shotgun (WGS) entry which is preliminary data.</text>
</comment>
<dbReference type="EMBL" id="AYSA01000026">
    <property type="protein sequence ID" value="ESZ98990.1"/>
    <property type="molecule type" value="Genomic_DNA"/>
</dbReference>
<dbReference type="OrthoDB" id="3542212at2759"/>
<evidence type="ECO:0000313" key="2">
    <source>
        <dbReference type="EMBL" id="ESZ98990.1"/>
    </source>
</evidence>
<proteinExistence type="predicted"/>